<proteinExistence type="predicted"/>
<name>A0A4Y2PBL6_ARAVE</name>
<organism evidence="1 2">
    <name type="scientific">Araneus ventricosus</name>
    <name type="common">Orbweaver spider</name>
    <name type="synonym">Epeira ventricosa</name>
    <dbReference type="NCBI Taxonomy" id="182803"/>
    <lineage>
        <taxon>Eukaryota</taxon>
        <taxon>Metazoa</taxon>
        <taxon>Ecdysozoa</taxon>
        <taxon>Arthropoda</taxon>
        <taxon>Chelicerata</taxon>
        <taxon>Arachnida</taxon>
        <taxon>Araneae</taxon>
        <taxon>Araneomorphae</taxon>
        <taxon>Entelegynae</taxon>
        <taxon>Araneoidea</taxon>
        <taxon>Araneidae</taxon>
        <taxon>Araneus</taxon>
    </lineage>
</organism>
<evidence type="ECO:0000313" key="1">
    <source>
        <dbReference type="EMBL" id="GBN48373.1"/>
    </source>
</evidence>
<dbReference type="EMBL" id="BGPR01010857">
    <property type="protein sequence ID" value="GBN48373.1"/>
    <property type="molecule type" value="Genomic_DNA"/>
</dbReference>
<protein>
    <submittedName>
        <fullName evidence="1">Uncharacterized protein</fullName>
    </submittedName>
</protein>
<comment type="caution">
    <text evidence="1">The sequence shown here is derived from an EMBL/GenBank/DDBJ whole genome shotgun (WGS) entry which is preliminary data.</text>
</comment>
<gene>
    <name evidence="1" type="ORF">AVEN_150674-2_1</name>
</gene>
<dbReference type="AlphaFoldDB" id="A0A4Y2PBL6"/>
<accession>A0A4Y2PBL6</accession>
<reference evidence="1 2" key="1">
    <citation type="journal article" date="2019" name="Sci. Rep.">
        <title>Orb-weaving spider Araneus ventricosus genome elucidates the spidroin gene catalogue.</title>
        <authorList>
            <person name="Kono N."/>
            <person name="Nakamura H."/>
            <person name="Ohtoshi R."/>
            <person name="Moran D.A.P."/>
            <person name="Shinohara A."/>
            <person name="Yoshida Y."/>
            <person name="Fujiwara M."/>
            <person name="Mori M."/>
            <person name="Tomita M."/>
            <person name="Arakawa K."/>
        </authorList>
    </citation>
    <scope>NUCLEOTIDE SEQUENCE [LARGE SCALE GENOMIC DNA]</scope>
</reference>
<keyword evidence="2" id="KW-1185">Reference proteome</keyword>
<evidence type="ECO:0000313" key="2">
    <source>
        <dbReference type="Proteomes" id="UP000499080"/>
    </source>
</evidence>
<dbReference type="Proteomes" id="UP000499080">
    <property type="component" value="Unassembled WGS sequence"/>
</dbReference>
<sequence length="83" mass="9447">DRKDLRVNSSNESGLTPFKANLRTVVFFFINLLVSIEYQKGNLKEGELGNDVLRQSLGFVTEGPRVRYPIPRRYCRDYGPGAP</sequence>
<feature type="non-terminal residue" evidence="1">
    <location>
        <position position="1"/>
    </location>
</feature>